<reference evidence="8" key="1">
    <citation type="journal article" date="2023" name="Mol. Phylogenet. Evol.">
        <title>Genome-scale phylogeny and comparative genomics of the fungal order Sordariales.</title>
        <authorList>
            <person name="Hensen N."/>
            <person name="Bonometti L."/>
            <person name="Westerberg I."/>
            <person name="Brannstrom I.O."/>
            <person name="Guillou S."/>
            <person name="Cros-Aarteil S."/>
            <person name="Calhoun S."/>
            <person name="Haridas S."/>
            <person name="Kuo A."/>
            <person name="Mondo S."/>
            <person name="Pangilinan J."/>
            <person name="Riley R."/>
            <person name="LaButti K."/>
            <person name="Andreopoulos B."/>
            <person name="Lipzen A."/>
            <person name="Chen C."/>
            <person name="Yan M."/>
            <person name="Daum C."/>
            <person name="Ng V."/>
            <person name="Clum A."/>
            <person name="Steindorff A."/>
            <person name="Ohm R.A."/>
            <person name="Martin F."/>
            <person name="Silar P."/>
            <person name="Natvig D.O."/>
            <person name="Lalanne C."/>
            <person name="Gautier V."/>
            <person name="Ament-Velasquez S.L."/>
            <person name="Kruys A."/>
            <person name="Hutchinson M.I."/>
            <person name="Powell A.J."/>
            <person name="Barry K."/>
            <person name="Miller A.N."/>
            <person name="Grigoriev I.V."/>
            <person name="Debuchy R."/>
            <person name="Gladieux P."/>
            <person name="Hiltunen Thoren M."/>
            <person name="Johannesson H."/>
        </authorList>
    </citation>
    <scope>NUCLEOTIDE SEQUENCE</scope>
    <source>
        <strain evidence="8">FGSC 1904</strain>
    </source>
</reference>
<dbReference type="GO" id="GO:0022857">
    <property type="term" value="F:transmembrane transporter activity"/>
    <property type="evidence" value="ECO:0007669"/>
    <property type="project" value="TreeGrafter"/>
</dbReference>
<dbReference type="InterPro" id="IPR036259">
    <property type="entry name" value="MFS_trans_sf"/>
</dbReference>
<evidence type="ECO:0000256" key="4">
    <source>
        <dbReference type="ARBA" id="ARBA00023136"/>
    </source>
</evidence>
<protein>
    <recommendedName>
        <fullName evidence="7">Alpha/beta hydrolase fold-3 domain-containing protein</fullName>
    </recommendedName>
</protein>
<dbReference type="GO" id="GO:0016787">
    <property type="term" value="F:hydrolase activity"/>
    <property type="evidence" value="ECO:0007669"/>
    <property type="project" value="InterPro"/>
</dbReference>
<dbReference type="EMBL" id="JAUTDP010000003">
    <property type="protein sequence ID" value="KAK3400748.1"/>
    <property type="molecule type" value="Genomic_DNA"/>
</dbReference>
<dbReference type="PANTHER" id="PTHR23507:SF1">
    <property type="entry name" value="FI18259P1-RELATED"/>
    <property type="match status" value="1"/>
</dbReference>
<feature type="region of interest" description="Disordered" evidence="5">
    <location>
        <begin position="350"/>
        <end position="383"/>
    </location>
</feature>
<evidence type="ECO:0000256" key="5">
    <source>
        <dbReference type="SAM" id="MobiDB-lite"/>
    </source>
</evidence>
<feature type="transmembrane region" description="Helical" evidence="6">
    <location>
        <begin position="403"/>
        <end position="422"/>
    </location>
</feature>
<dbReference type="InterPro" id="IPR013094">
    <property type="entry name" value="AB_hydrolase_3"/>
</dbReference>
<dbReference type="GO" id="GO:0016020">
    <property type="term" value="C:membrane"/>
    <property type="evidence" value="ECO:0007669"/>
    <property type="project" value="UniProtKB-SubCell"/>
</dbReference>
<feature type="transmembrane region" description="Helical" evidence="6">
    <location>
        <begin position="581"/>
        <end position="601"/>
    </location>
</feature>
<reference evidence="8" key="2">
    <citation type="submission" date="2023-07" db="EMBL/GenBank/DDBJ databases">
        <authorList>
            <consortium name="Lawrence Berkeley National Laboratory"/>
            <person name="Haridas S."/>
            <person name="Hensen N."/>
            <person name="Bonometti L."/>
            <person name="Westerberg I."/>
            <person name="Brannstrom I.O."/>
            <person name="Guillou S."/>
            <person name="Cros-Aarteil S."/>
            <person name="Calhoun S."/>
            <person name="Kuo A."/>
            <person name="Mondo S."/>
            <person name="Pangilinan J."/>
            <person name="Riley R."/>
            <person name="LaButti K."/>
            <person name="Andreopoulos B."/>
            <person name="Lipzen A."/>
            <person name="Chen C."/>
            <person name="Yanf M."/>
            <person name="Daum C."/>
            <person name="Ng V."/>
            <person name="Clum A."/>
            <person name="Steindorff A."/>
            <person name="Ohm R."/>
            <person name="Martin F."/>
            <person name="Silar P."/>
            <person name="Natvig D."/>
            <person name="Lalanne C."/>
            <person name="Gautier V."/>
            <person name="Ament-velasquez S.L."/>
            <person name="Kruys A."/>
            <person name="Hutchinson M.I."/>
            <person name="Powell A.J."/>
            <person name="Barry K."/>
            <person name="Miller A.N."/>
            <person name="Grigoriev I.V."/>
            <person name="Debuchy R."/>
            <person name="Gladieux P."/>
            <person name="Thoren M.H."/>
            <person name="Johannesson H."/>
        </authorList>
    </citation>
    <scope>NUCLEOTIDE SEQUENCE</scope>
    <source>
        <strain evidence="8">FGSC 1904</strain>
    </source>
</reference>
<dbReference type="InterPro" id="IPR029058">
    <property type="entry name" value="AB_hydrolase_fold"/>
</dbReference>
<dbReference type="SUPFAM" id="SSF53474">
    <property type="entry name" value="alpha/beta-Hydrolases"/>
    <property type="match status" value="1"/>
</dbReference>
<evidence type="ECO:0000256" key="6">
    <source>
        <dbReference type="SAM" id="Phobius"/>
    </source>
</evidence>
<evidence type="ECO:0000313" key="9">
    <source>
        <dbReference type="Proteomes" id="UP001281003"/>
    </source>
</evidence>
<dbReference type="Gene3D" id="3.40.50.1820">
    <property type="entry name" value="alpha/beta hydrolase"/>
    <property type="match status" value="1"/>
</dbReference>
<feature type="region of interest" description="Disordered" evidence="5">
    <location>
        <begin position="1"/>
        <end position="76"/>
    </location>
</feature>
<dbReference type="SUPFAM" id="SSF103473">
    <property type="entry name" value="MFS general substrate transporter"/>
    <property type="match status" value="1"/>
</dbReference>
<feature type="transmembrane region" description="Helical" evidence="6">
    <location>
        <begin position="317"/>
        <end position="336"/>
    </location>
</feature>
<comment type="subcellular location">
    <subcellularLocation>
        <location evidence="1">Membrane</location>
        <topology evidence="1">Multi-pass membrane protein</topology>
    </subcellularLocation>
</comment>
<feature type="transmembrane region" description="Helical" evidence="6">
    <location>
        <begin position="486"/>
        <end position="504"/>
    </location>
</feature>
<evidence type="ECO:0000256" key="1">
    <source>
        <dbReference type="ARBA" id="ARBA00004141"/>
    </source>
</evidence>
<evidence type="ECO:0000256" key="2">
    <source>
        <dbReference type="ARBA" id="ARBA00022692"/>
    </source>
</evidence>
<feature type="domain" description="Alpha/beta hydrolase fold-3" evidence="7">
    <location>
        <begin position="691"/>
        <end position="899"/>
    </location>
</feature>
<feature type="transmembrane region" description="Helical" evidence="6">
    <location>
        <begin position="541"/>
        <end position="561"/>
    </location>
</feature>
<proteinExistence type="predicted"/>
<feature type="transmembrane region" description="Helical" evidence="6">
    <location>
        <begin position="86"/>
        <end position="105"/>
    </location>
</feature>
<feature type="transmembrane region" description="Helical" evidence="6">
    <location>
        <begin position="510"/>
        <end position="529"/>
    </location>
</feature>
<dbReference type="Pfam" id="PF07859">
    <property type="entry name" value="Abhydrolase_3"/>
    <property type="match status" value="1"/>
</dbReference>
<organism evidence="8 9">
    <name type="scientific">Sordaria brevicollis</name>
    <dbReference type="NCBI Taxonomy" id="83679"/>
    <lineage>
        <taxon>Eukaryota</taxon>
        <taxon>Fungi</taxon>
        <taxon>Dikarya</taxon>
        <taxon>Ascomycota</taxon>
        <taxon>Pezizomycotina</taxon>
        <taxon>Sordariomycetes</taxon>
        <taxon>Sordariomycetidae</taxon>
        <taxon>Sordariales</taxon>
        <taxon>Sordariaceae</taxon>
        <taxon>Sordaria</taxon>
    </lineage>
</organism>
<sequence>MPRSVARLSTHDERDEDAEDHQSLLFMPPTPLEGPSASSSTYWSSSNSSASSSSSSGDNASSPRSPVFEDNNNIQQKQKRTHWTPIILIQLMIFLAAMGVVISFAPRTRLFEDIICRKYYAIHNGTTETTVSSLLSATTTTTNLFTASEPPSESQCKIPPVQDALAELFGWQTFFDGIPGLLLAMYYGVLADKKGRSAVLFRSLLGQVLAAGWVLYVAWRCYSASTSVLSEDDDGGLIGGDWAPTHLLSLKATWLSSYFLIIGGGSTVTSAVGMMIVTDATTEENRSRVFFAALSTLITAELLGPAASTLMMRKWGLGVPLGVGFGCLVMSAVLTANMPETMHLKRAAASSVEADPEAMIPGQEEEEDDQDTDQSVVSGTNTKKKEDVNKSAIQVYRHAAHTLGYIFHHPSILFVVLAFLVADYSRESLVMLMQFVSTRYQIPIAQANLLNSYRALTQLFTVTLLLPLLDYLLTSHFLIPPLQKDLILSRISFVFVTLCFAVLVWAPSLFYVFVSLTLYTLGSGFYPFARSLLASLVEPDMIGILFTTLAMMDTAGSLMAGPIVARSFGWSLGLEGVWRGLPYMVSCGFCAVATVALVVGVRAERPGSGSESGDGAILPLLALQASQPPPVPTIDIAANSAGFLHVLASIPDTPDVTETTYQIPSKDGTLITLYRFTPAAAAAAPGPRAAVLHHHGGGYVQNTVAQFAKDIKRYAHASGLTFYAADYRVAPEHPFPTPFDDCYAALEWLHANAESEQIDLARIALFGISAGGGLAAGVALKARDEKVSPPIKKLVLAYPMLDDRTYWPDDHPLNPYLLWTGPFNKVAWAAYAGADGEKEISPYAAPARAKDLSGLPPTFIDCGELDLFRDENVEFGARLLKAGVSVELHLYPGVPHAFEMVAVNVRVSKLAVELRVRALENL</sequence>
<name>A0AAE0UE52_SORBR</name>
<feature type="transmembrane region" description="Helical" evidence="6">
    <location>
        <begin position="289"/>
        <end position="311"/>
    </location>
</feature>
<comment type="caution">
    <text evidence="8">The sequence shown here is derived from an EMBL/GenBank/DDBJ whole genome shotgun (WGS) entry which is preliminary data.</text>
</comment>
<dbReference type="Proteomes" id="UP001281003">
    <property type="component" value="Unassembled WGS sequence"/>
</dbReference>
<evidence type="ECO:0000256" key="3">
    <source>
        <dbReference type="ARBA" id="ARBA00022989"/>
    </source>
</evidence>
<evidence type="ECO:0000313" key="8">
    <source>
        <dbReference type="EMBL" id="KAK3400748.1"/>
    </source>
</evidence>
<feature type="compositionally biased region" description="Low complexity" evidence="5">
    <location>
        <begin position="36"/>
        <end position="65"/>
    </location>
</feature>
<keyword evidence="3 6" id="KW-1133">Transmembrane helix</keyword>
<gene>
    <name evidence="8" type="ORF">B0T20DRAFT_347934</name>
</gene>
<dbReference type="Gene3D" id="1.20.1250.20">
    <property type="entry name" value="MFS general substrate transporter like domains"/>
    <property type="match status" value="1"/>
</dbReference>
<feature type="transmembrane region" description="Helical" evidence="6">
    <location>
        <begin position="455"/>
        <end position="474"/>
    </location>
</feature>
<dbReference type="AlphaFoldDB" id="A0AAE0UE52"/>
<evidence type="ECO:0000259" key="7">
    <source>
        <dbReference type="Pfam" id="PF07859"/>
    </source>
</evidence>
<feature type="compositionally biased region" description="Acidic residues" evidence="5">
    <location>
        <begin position="363"/>
        <end position="372"/>
    </location>
</feature>
<keyword evidence="4 6" id="KW-0472">Membrane</keyword>
<feature type="transmembrane region" description="Helical" evidence="6">
    <location>
        <begin position="257"/>
        <end position="277"/>
    </location>
</feature>
<accession>A0AAE0UE52</accession>
<keyword evidence="9" id="KW-1185">Reference proteome</keyword>
<feature type="transmembrane region" description="Helical" evidence="6">
    <location>
        <begin position="169"/>
        <end position="187"/>
    </location>
</feature>
<feature type="transmembrane region" description="Helical" evidence="6">
    <location>
        <begin position="199"/>
        <end position="219"/>
    </location>
</feature>
<keyword evidence="2 6" id="KW-0812">Transmembrane</keyword>
<dbReference type="PANTHER" id="PTHR23507">
    <property type="entry name" value="ZGC:174356"/>
    <property type="match status" value="1"/>
</dbReference>